<protein>
    <recommendedName>
        <fullName evidence="5 16">Cellulose synthase catalytic subunit [UDP-forming]</fullName>
        <ecNumber evidence="4 16">2.4.1.12</ecNumber>
    </recommendedName>
</protein>
<dbReference type="PANTHER" id="PTHR43867:SF2">
    <property type="entry name" value="CELLULOSE SYNTHASE CATALYTIC SUBUNIT A [UDP-FORMING]"/>
    <property type="match status" value="1"/>
</dbReference>
<proteinExistence type="inferred from homology"/>
<dbReference type="Pfam" id="PF03552">
    <property type="entry name" value="Cellulose_synt"/>
    <property type="match status" value="1"/>
</dbReference>
<evidence type="ECO:0000256" key="12">
    <source>
        <dbReference type="ARBA" id="ARBA00022916"/>
    </source>
</evidence>
<dbReference type="CDD" id="cd06421">
    <property type="entry name" value="CESA_CelA_like"/>
    <property type="match status" value="1"/>
</dbReference>
<feature type="transmembrane region" description="Helical" evidence="16">
    <location>
        <begin position="524"/>
        <end position="545"/>
    </location>
</feature>
<dbReference type="SUPFAM" id="SSF53448">
    <property type="entry name" value="Nucleotide-diphospho-sugar transferases"/>
    <property type="match status" value="1"/>
</dbReference>
<dbReference type="InterPro" id="IPR005150">
    <property type="entry name" value="Cellulose_synth"/>
</dbReference>
<dbReference type="Pfam" id="PF00535">
    <property type="entry name" value="Glycos_transf_2"/>
    <property type="match status" value="1"/>
</dbReference>
<dbReference type="NCBIfam" id="TIGR03030">
    <property type="entry name" value="CelA"/>
    <property type="match status" value="1"/>
</dbReference>
<dbReference type="EMBL" id="LC203529">
    <property type="protein sequence ID" value="BAY00715.1"/>
    <property type="molecule type" value="Genomic_DNA"/>
</dbReference>
<evidence type="ECO:0000256" key="4">
    <source>
        <dbReference type="ARBA" id="ARBA00012539"/>
    </source>
</evidence>
<dbReference type="GO" id="GO:0005886">
    <property type="term" value="C:plasma membrane"/>
    <property type="evidence" value="ECO:0007669"/>
    <property type="project" value="UniProtKB-SubCell"/>
</dbReference>
<comment type="similarity">
    <text evidence="3">Belongs to the glycosyltransferase 2 family.</text>
</comment>
<feature type="transmembrane region" description="Helical" evidence="16">
    <location>
        <begin position="54"/>
        <end position="72"/>
    </location>
</feature>
<organism evidence="19">
    <name type="scientific">Enterobacteriaceae bacterium UMI-11</name>
    <dbReference type="NCBI Taxonomy" id="1930625"/>
    <lineage>
        <taxon>Bacteria</taxon>
        <taxon>Pseudomonadati</taxon>
        <taxon>Pseudomonadota</taxon>
        <taxon>Gammaproteobacteria</taxon>
        <taxon>Enterobacterales</taxon>
        <taxon>Enterobacteriaceae</taxon>
    </lineage>
</organism>
<dbReference type="AlphaFoldDB" id="A0A1Z4F670"/>
<feature type="transmembrane region" description="Helical" evidence="16">
    <location>
        <begin position="392"/>
        <end position="420"/>
    </location>
</feature>
<feature type="domain" description="Glycosyltransferase 2-like" evidence="17">
    <location>
        <begin position="131"/>
        <end position="300"/>
    </location>
</feature>
<evidence type="ECO:0000313" key="19">
    <source>
        <dbReference type="EMBL" id="BAY00715.1"/>
    </source>
</evidence>
<evidence type="ECO:0000259" key="17">
    <source>
        <dbReference type="Pfam" id="PF00535"/>
    </source>
</evidence>
<evidence type="ECO:0000256" key="3">
    <source>
        <dbReference type="ARBA" id="ARBA00006739"/>
    </source>
</evidence>
<evidence type="ECO:0000256" key="6">
    <source>
        <dbReference type="ARBA" id="ARBA00022475"/>
    </source>
</evidence>
<evidence type="ECO:0000256" key="1">
    <source>
        <dbReference type="ARBA" id="ARBA00004429"/>
    </source>
</evidence>
<feature type="transmembrane region" description="Helical" evidence="16">
    <location>
        <begin position="7"/>
        <end position="25"/>
    </location>
</feature>
<evidence type="ECO:0000256" key="5">
    <source>
        <dbReference type="ARBA" id="ARBA00018714"/>
    </source>
</evidence>
<comment type="function">
    <text evidence="16">Catalytic subunit of cellulose synthase. It polymerizes uridine 5'-diphosphate glucose to cellulose.</text>
</comment>
<dbReference type="SUPFAM" id="SSF141371">
    <property type="entry name" value="PilZ domain-like"/>
    <property type="match status" value="1"/>
</dbReference>
<dbReference type="GO" id="GO:0006011">
    <property type="term" value="P:UDP-alpha-D-glucose metabolic process"/>
    <property type="evidence" value="ECO:0007669"/>
    <property type="project" value="InterPro"/>
</dbReference>
<evidence type="ECO:0000256" key="14">
    <source>
        <dbReference type="ARBA" id="ARBA00023136"/>
    </source>
</evidence>
<evidence type="ECO:0000256" key="10">
    <source>
        <dbReference type="ARBA" id="ARBA00022679"/>
    </source>
</evidence>
<keyword evidence="14 16" id="KW-0472">Membrane</keyword>
<sequence>MQKIIGIILTLTLLLLSLLVIVTPMSSDKQYLFGLSVIVAVFILGRFKSKKSVLAMLVFSLLMSTRYIWWRATTTLHFDSTLEMVLGGLLFAAEIYSWTILVLGYVQMAWPLERPIAPMPKDHNTWPTVDIYVPSYNESLDVVRDTVLAAQCIEYPQDKMKVYILDDGKRDEFRDFAAEAGVGYLTRPDNSHAKAGNLNHAMTLTEGELICVFDCDHVATRVFLQATVGEFFRDDKLALIQTPHHFYSPDPFERNLTAAKKVPHEGALFYGPVQQGNDNWNATFFCGSCAVIRRSALEEVGGFAVETVTEDAHTALKLQRRGWNTAFLDIPLAAGLATERLALHVNQRIRWARGMTQIFRIDNPLLGRGLRLTQRLCYLNAMLHFQYGLPRVVFLTSPLVFMLFNLNIISSSATLIFSYVLPHLVLSTLVNSRITGRYRYAFWGEIYETVMAFHLILPTLLSLISPRLGKFNVTDKGDLTDRDYFDAYTVRPLIITVLLMVGSMMWVGVRYYMNGYAGIDPRVILFNIAWGCFSTIILLASIAVAKESKQIRKTIRIYASLPTKVLFSDGSHMLTRTVDISMGGARVALQKGEDLRYKVPVQIELGLGNEIAHVPLRAAGVGNNDIRVEFDNLPLNERRKLVRVVLSRADAWYKPPHAPDRPLASFAGILQCVWELFFGRKKSSATVKCNMATVVKKQEEVKHAL</sequence>
<evidence type="ECO:0000256" key="7">
    <source>
        <dbReference type="ARBA" id="ARBA00022519"/>
    </source>
</evidence>
<dbReference type="InterPro" id="IPR050321">
    <property type="entry name" value="Glycosyltr_2/OpgH_subfam"/>
</dbReference>
<feature type="transmembrane region" description="Helical" evidence="16">
    <location>
        <begin position="440"/>
        <end position="464"/>
    </location>
</feature>
<dbReference type="InterPro" id="IPR029044">
    <property type="entry name" value="Nucleotide-diphossugar_trans"/>
</dbReference>
<evidence type="ECO:0000256" key="13">
    <source>
        <dbReference type="ARBA" id="ARBA00022989"/>
    </source>
</evidence>
<evidence type="ECO:0000256" key="2">
    <source>
        <dbReference type="ARBA" id="ARBA00005186"/>
    </source>
</evidence>
<dbReference type="PANTHER" id="PTHR43867">
    <property type="entry name" value="CELLULOSE SYNTHASE CATALYTIC SUBUNIT A [UDP-FORMING]"/>
    <property type="match status" value="1"/>
</dbReference>
<keyword evidence="11 16" id="KW-0812">Transmembrane</keyword>
<feature type="transmembrane region" description="Helical" evidence="16">
    <location>
        <begin position="31"/>
        <end position="47"/>
    </location>
</feature>
<dbReference type="Pfam" id="PF07238">
    <property type="entry name" value="PilZ"/>
    <property type="match status" value="1"/>
</dbReference>
<keyword evidence="10 16" id="KW-0808">Transferase</keyword>
<dbReference type="GO" id="GO:0035438">
    <property type="term" value="F:cyclic-di-GMP binding"/>
    <property type="evidence" value="ECO:0007669"/>
    <property type="project" value="InterPro"/>
</dbReference>
<dbReference type="InterPro" id="IPR001173">
    <property type="entry name" value="Glyco_trans_2-like"/>
</dbReference>
<dbReference type="UniPathway" id="UPA00694"/>
<keyword evidence="7 16" id="KW-0997">Cell inner membrane</keyword>
<dbReference type="GO" id="GO:0030244">
    <property type="term" value="P:cellulose biosynthetic process"/>
    <property type="evidence" value="ECO:0007669"/>
    <property type="project" value="UniProtKB-KW"/>
</dbReference>
<comment type="pathway">
    <text evidence="2 16">Glycan metabolism; bacterial cellulose biosynthesis.</text>
</comment>
<evidence type="ECO:0000256" key="9">
    <source>
        <dbReference type="ARBA" id="ARBA00022676"/>
    </source>
</evidence>
<dbReference type="InterPro" id="IPR003919">
    <property type="entry name" value="Cell_synth_A"/>
</dbReference>
<evidence type="ECO:0000256" key="8">
    <source>
        <dbReference type="ARBA" id="ARBA00022636"/>
    </source>
</evidence>
<dbReference type="PRINTS" id="PR01439">
    <property type="entry name" value="CELLSNTHASEA"/>
</dbReference>
<dbReference type="InterPro" id="IPR009875">
    <property type="entry name" value="PilZ_domain"/>
</dbReference>
<gene>
    <name evidence="19" type="primary">bcsA3</name>
</gene>
<comment type="cofactor">
    <cofactor evidence="16">
        <name>Mg(2+)</name>
        <dbReference type="ChEBI" id="CHEBI:18420"/>
    </cofactor>
</comment>
<keyword evidence="8 16" id="KW-0973">c-di-GMP</keyword>
<dbReference type="GO" id="GO:0016760">
    <property type="term" value="F:cellulose synthase (UDP-forming) activity"/>
    <property type="evidence" value="ECO:0007669"/>
    <property type="project" value="UniProtKB-EC"/>
</dbReference>
<accession>A0A1Z4F670</accession>
<name>A0A1Z4F670_9ENTR</name>
<evidence type="ECO:0000259" key="18">
    <source>
        <dbReference type="Pfam" id="PF07238"/>
    </source>
</evidence>
<evidence type="ECO:0000256" key="11">
    <source>
        <dbReference type="ARBA" id="ARBA00022692"/>
    </source>
</evidence>
<dbReference type="Gene3D" id="3.90.550.10">
    <property type="entry name" value="Spore Coat Polysaccharide Biosynthesis Protein SpsA, Chain A"/>
    <property type="match status" value="1"/>
</dbReference>
<feature type="transmembrane region" description="Helical" evidence="16">
    <location>
        <begin position="492"/>
        <end position="512"/>
    </location>
</feature>
<dbReference type="EC" id="2.4.1.12" evidence="4 16"/>
<dbReference type="Gene3D" id="2.40.10.220">
    <property type="entry name" value="predicted glycosyltransferase like domains"/>
    <property type="match status" value="1"/>
</dbReference>
<keyword evidence="9 16" id="KW-0328">Glycosyltransferase</keyword>
<evidence type="ECO:0000256" key="15">
    <source>
        <dbReference type="ARBA" id="ARBA00048682"/>
    </source>
</evidence>
<feature type="domain" description="PilZ" evidence="18">
    <location>
        <begin position="550"/>
        <end position="645"/>
    </location>
</feature>
<reference evidence="19" key="1">
    <citation type="submission" date="2016-12" db="EMBL/GenBank/DDBJ databases">
        <title>Molecular cloning of cellulose synthesis-related gene clusters from a bacterium isolated from seaweed.</title>
        <authorList>
            <person name="Tajima K."/>
            <person name="Tahara K."/>
            <person name="Sunagawa N."/>
            <person name="Uto T."/>
            <person name="Kose R."/>
            <person name="Isono T."/>
            <person name="Yui T."/>
            <person name="Kobayashi T."/>
            <person name="Satoh T."/>
        </authorList>
    </citation>
    <scope>NUCLEOTIDE SEQUENCE</scope>
    <source>
        <strain evidence="19">UMI-11</strain>
    </source>
</reference>
<comment type="subcellular location">
    <subcellularLocation>
        <location evidence="1">Cell inner membrane</location>
        <topology evidence="1">Multi-pass membrane protein</topology>
    </subcellularLocation>
</comment>
<feature type="transmembrane region" description="Helical" evidence="16">
    <location>
        <begin position="84"/>
        <end position="106"/>
    </location>
</feature>
<keyword evidence="13 16" id="KW-1133">Transmembrane helix</keyword>
<comment type="catalytic activity">
    <reaction evidence="15 16">
        <text>[(1-&gt;4)-beta-D-glucosyl](n) + UDP-alpha-D-glucose = [(1-&gt;4)-beta-D-glucosyl](n+1) + UDP + H(+)</text>
        <dbReference type="Rhea" id="RHEA:19929"/>
        <dbReference type="Rhea" id="RHEA-COMP:10033"/>
        <dbReference type="Rhea" id="RHEA-COMP:10034"/>
        <dbReference type="ChEBI" id="CHEBI:15378"/>
        <dbReference type="ChEBI" id="CHEBI:18246"/>
        <dbReference type="ChEBI" id="CHEBI:58223"/>
        <dbReference type="ChEBI" id="CHEBI:58885"/>
        <dbReference type="EC" id="2.4.1.12"/>
    </reaction>
</comment>
<keyword evidence="6 16" id="KW-1003">Cell membrane</keyword>
<evidence type="ECO:0000256" key="16">
    <source>
        <dbReference type="RuleBase" id="RU365020"/>
    </source>
</evidence>
<keyword evidence="12 16" id="KW-0135">Cellulose biosynthesis</keyword>